<dbReference type="SMART" id="SM00421">
    <property type="entry name" value="HTH_LUXR"/>
    <property type="match status" value="1"/>
</dbReference>
<gene>
    <name evidence="2" type="ORF">ACFY8C_30125</name>
</gene>
<dbReference type="RefSeq" id="WP_388309903.1">
    <property type="nucleotide sequence ID" value="NZ_JBIBDZ010000010.1"/>
</dbReference>
<dbReference type="InterPro" id="IPR000792">
    <property type="entry name" value="Tscrpt_reg_LuxR_C"/>
</dbReference>
<dbReference type="Pfam" id="PF01978">
    <property type="entry name" value="TrmB"/>
    <property type="match status" value="1"/>
</dbReference>
<accession>A0ABW6XYH3</accession>
<protein>
    <submittedName>
        <fullName evidence="2">Helix-turn-helix domain-containing protein</fullName>
    </submittedName>
</protein>
<proteinExistence type="predicted"/>
<dbReference type="InterPro" id="IPR051797">
    <property type="entry name" value="TrmB-like"/>
</dbReference>
<dbReference type="Gene3D" id="1.10.10.10">
    <property type="entry name" value="Winged helix-like DNA-binding domain superfamily/Winged helix DNA-binding domain"/>
    <property type="match status" value="2"/>
</dbReference>
<dbReference type="SUPFAM" id="SSF46894">
    <property type="entry name" value="C-terminal effector domain of the bipartite response regulators"/>
    <property type="match status" value="1"/>
</dbReference>
<dbReference type="InterPro" id="IPR002831">
    <property type="entry name" value="Tscrpt_reg_TrmB_N"/>
</dbReference>
<evidence type="ECO:0000259" key="1">
    <source>
        <dbReference type="SMART" id="SM00421"/>
    </source>
</evidence>
<evidence type="ECO:0000313" key="2">
    <source>
        <dbReference type="EMBL" id="MFF5922559.1"/>
    </source>
</evidence>
<dbReference type="EMBL" id="JBIBDZ010000010">
    <property type="protein sequence ID" value="MFF5922559.1"/>
    <property type="molecule type" value="Genomic_DNA"/>
</dbReference>
<dbReference type="Proteomes" id="UP001602370">
    <property type="component" value="Unassembled WGS sequence"/>
</dbReference>
<evidence type="ECO:0000313" key="3">
    <source>
        <dbReference type="Proteomes" id="UP001602370"/>
    </source>
</evidence>
<name>A0ABW6XYH3_9ACTN</name>
<dbReference type="InterPro" id="IPR036388">
    <property type="entry name" value="WH-like_DNA-bd_sf"/>
</dbReference>
<feature type="domain" description="HTH luxR-type" evidence="1">
    <location>
        <begin position="286"/>
        <end position="343"/>
    </location>
</feature>
<dbReference type="InterPro" id="IPR016032">
    <property type="entry name" value="Sig_transdc_resp-reg_C-effctor"/>
</dbReference>
<dbReference type="PANTHER" id="PTHR34293">
    <property type="entry name" value="HTH-TYPE TRANSCRIPTIONAL REGULATOR TRMBL2"/>
    <property type="match status" value="1"/>
</dbReference>
<dbReference type="PANTHER" id="PTHR34293:SF1">
    <property type="entry name" value="HTH-TYPE TRANSCRIPTIONAL REGULATOR TRMBL2"/>
    <property type="match status" value="1"/>
</dbReference>
<dbReference type="SUPFAM" id="SSF46785">
    <property type="entry name" value="Winged helix' DNA-binding domain"/>
    <property type="match status" value="1"/>
</dbReference>
<comment type="caution">
    <text evidence="2">The sequence shown here is derived from an EMBL/GenBank/DDBJ whole genome shotgun (WGS) entry which is preliminary data.</text>
</comment>
<reference evidence="2 3" key="1">
    <citation type="submission" date="2024-10" db="EMBL/GenBank/DDBJ databases">
        <title>The Natural Products Discovery Center: Release of the First 8490 Sequenced Strains for Exploring Actinobacteria Biosynthetic Diversity.</title>
        <authorList>
            <person name="Kalkreuter E."/>
            <person name="Kautsar S.A."/>
            <person name="Yang D."/>
            <person name="Bader C.D."/>
            <person name="Teijaro C.N."/>
            <person name="Fluegel L."/>
            <person name="Davis C.M."/>
            <person name="Simpson J.R."/>
            <person name="Lauterbach L."/>
            <person name="Steele A.D."/>
            <person name="Gui C."/>
            <person name="Meng S."/>
            <person name="Li G."/>
            <person name="Viehrig K."/>
            <person name="Ye F."/>
            <person name="Su P."/>
            <person name="Kiefer A.F."/>
            <person name="Nichols A."/>
            <person name="Cepeda A.J."/>
            <person name="Yan W."/>
            <person name="Fan B."/>
            <person name="Jiang Y."/>
            <person name="Adhikari A."/>
            <person name="Zheng C.-J."/>
            <person name="Schuster L."/>
            <person name="Cowan T.M."/>
            <person name="Smanski M.J."/>
            <person name="Chevrette M.G."/>
            <person name="De Carvalho L.P.S."/>
            <person name="Shen B."/>
        </authorList>
    </citation>
    <scope>NUCLEOTIDE SEQUENCE [LARGE SCALE GENOMIC DNA]</scope>
    <source>
        <strain evidence="2 3">NPDC012605</strain>
    </source>
</reference>
<dbReference type="Pfam" id="PF00196">
    <property type="entry name" value="GerE"/>
    <property type="match status" value="1"/>
</dbReference>
<dbReference type="InterPro" id="IPR036390">
    <property type="entry name" value="WH_DNA-bd_sf"/>
</dbReference>
<sequence length="352" mass="37825">MLEAAGVGAAEERVYRFLLGVREADIAGIAAQLGLDMARVQGLLASLHDKGLVGRAAEPPEGGPERYVPMAPDAALRPLLLRGHEALEWARRGVEQLAEEYRAGGRRHDAGQLVEVITGASVIRQRLRQMAYGAGEMRWLCKARPVALAAAENDEEWELLARGVRYRTIYERELLEGPGMVDNVARSIRAGEQARAVGTLPVRLVIADSSMAICPLVYESGDGPDGAEPAAGPADRAGEPTAAVIHSSSLLDALIALFESQWAAATPLHVTDSGELADFDGGPNPAVHLADDERYLLSLIVAGVADKAIASQLWVSQRTVQRRIQTLMQRAGALTRTQLVWQAAQRGWLTNG</sequence>
<keyword evidence="3" id="KW-1185">Reference proteome</keyword>
<organism evidence="2 3">
    <name type="scientific">Streptomyces flavochromogenes</name>
    <dbReference type="NCBI Taxonomy" id="68199"/>
    <lineage>
        <taxon>Bacteria</taxon>
        <taxon>Bacillati</taxon>
        <taxon>Actinomycetota</taxon>
        <taxon>Actinomycetes</taxon>
        <taxon>Kitasatosporales</taxon>
        <taxon>Streptomycetaceae</taxon>
        <taxon>Streptomyces</taxon>
    </lineage>
</organism>